<proteinExistence type="predicted"/>
<name>A0A1J1HVG5_9DIPT</name>
<evidence type="ECO:0000313" key="3">
    <source>
        <dbReference type="Proteomes" id="UP000183832"/>
    </source>
</evidence>
<evidence type="ECO:0000256" key="1">
    <source>
        <dbReference type="SAM" id="Phobius"/>
    </source>
</evidence>
<dbReference type="EMBL" id="CVRI01000021">
    <property type="protein sequence ID" value="CRK91546.1"/>
    <property type="molecule type" value="Genomic_DNA"/>
</dbReference>
<reference evidence="2 3" key="1">
    <citation type="submission" date="2015-04" db="EMBL/GenBank/DDBJ databases">
        <authorList>
            <person name="Syromyatnikov M.Y."/>
            <person name="Popov V.N."/>
        </authorList>
    </citation>
    <scope>NUCLEOTIDE SEQUENCE [LARGE SCALE GENOMIC DNA]</scope>
</reference>
<keyword evidence="1" id="KW-1133">Transmembrane helix</keyword>
<accession>A0A1J1HVG5</accession>
<protein>
    <submittedName>
        <fullName evidence="2">CLUMA_CG005203, isoform A</fullName>
    </submittedName>
</protein>
<keyword evidence="3" id="KW-1185">Reference proteome</keyword>
<keyword evidence="1" id="KW-0812">Transmembrane</keyword>
<feature type="transmembrane region" description="Helical" evidence="1">
    <location>
        <begin position="48"/>
        <end position="67"/>
    </location>
</feature>
<keyword evidence="1" id="KW-0472">Membrane</keyword>
<sequence>MGLTFIGEVSEGKEDFAGSGMMNNAEAKMLLSKFGVCGSSQHGEFVTIYHSFLIHNIIMLHCLYILISIHLDAFYHKSVT</sequence>
<organism evidence="2 3">
    <name type="scientific">Clunio marinus</name>
    <dbReference type="NCBI Taxonomy" id="568069"/>
    <lineage>
        <taxon>Eukaryota</taxon>
        <taxon>Metazoa</taxon>
        <taxon>Ecdysozoa</taxon>
        <taxon>Arthropoda</taxon>
        <taxon>Hexapoda</taxon>
        <taxon>Insecta</taxon>
        <taxon>Pterygota</taxon>
        <taxon>Neoptera</taxon>
        <taxon>Endopterygota</taxon>
        <taxon>Diptera</taxon>
        <taxon>Nematocera</taxon>
        <taxon>Chironomoidea</taxon>
        <taxon>Chironomidae</taxon>
        <taxon>Clunio</taxon>
    </lineage>
</organism>
<dbReference type="AlphaFoldDB" id="A0A1J1HVG5"/>
<gene>
    <name evidence="2" type="ORF">CLUMA_CG005203</name>
</gene>
<dbReference type="Proteomes" id="UP000183832">
    <property type="component" value="Unassembled WGS sequence"/>
</dbReference>
<evidence type="ECO:0000313" key="2">
    <source>
        <dbReference type="EMBL" id="CRK91546.1"/>
    </source>
</evidence>